<reference evidence="2" key="2">
    <citation type="submission" date="2021-04" db="EMBL/GenBank/DDBJ databases">
        <authorList>
            <person name="Gilroy R."/>
        </authorList>
    </citation>
    <scope>NUCLEOTIDE SEQUENCE</scope>
    <source>
        <strain evidence="2">1719</strain>
    </source>
</reference>
<dbReference type="SUPFAM" id="SSF48452">
    <property type="entry name" value="TPR-like"/>
    <property type="match status" value="1"/>
</dbReference>
<evidence type="ECO:0000313" key="3">
    <source>
        <dbReference type="Proteomes" id="UP000824156"/>
    </source>
</evidence>
<name>A0A9D2AZQ0_9SPHI</name>
<dbReference type="Pfam" id="PF11138">
    <property type="entry name" value="DUF2911"/>
    <property type="match status" value="1"/>
</dbReference>
<protein>
    <submittedName>
        <fullName evidence="2">DUF2911 domain-containing protein</fullName>
    </submittedName>
</protein>
<organism evidence="2 3">
    <name type="scientific">Candidatus Sphingobacterium stercoripullorum</name>
    <dbReference type="NCBI Taxonomy" id="2838759"/>
    <lineage>
        <taxon>Bacteria</taxon>
        <taxon>Pseudomonadati</taxon>
        <taxon>Bacteroidota</taxon>
        <taxon>Sphingobacteriia</taxon>
        <taxon>Sphingobacteriales</taxon>
        <taxon>Sphingobacteriaceae</taxon>
        <taxon>Sphingobacterium</taxon>
    </lineage>
</organism>
<evidence type="ECO:0000256" key="1">
    <source>
        <dbReference type="SAM" id="SignalP"/>
    </source>
</evidence>
<dbReference type="InterPro" id="IPR021314">
    <property type="entry name" value="DUF2911"/>
</dbReference>
<dbReference type="EMBL" id="DXEZ01000245">
    <property type="protein sequence ID" value="HIX55134.1"/>
    <property type="molecule type" value="Genomic_DNA"/>
</dbReference>
<keyword evidence="1" id="KW-0732">Signal</keyword>
<feature type="chain" id="PRO_5039269714" evidence="1">
    <location>
        <begin position="20"/>
        <end position="276"/>
    </location>
</feature>
<dbReference type="AlphaFoldDB" id="A0A9D2AZQ0"/>
<proteinExistence type="predicted"/>
<feature type="signal peptide" evidence="1">
    <location>
        <begin position="1"/>
        <end position="19"/>
    </location>
</feature>
<comment type="caution">
    <text evidence="2">The sequence shown here is derived from an EMBL/GenBank/DDBJ whole genome shotgun (WGS) entry which is preliminary data.</text>
</comment>
<dbReference type="Proteomes" id="UP000824156">
    <property type="component" value="Unassembled WGS sequence"/>
</dbReference>
<accession>A0A9D2AZQ0</accession>
<sequence length="276" mass="31234">MRKYILVLLATVFAVSSQAQVKIPPISSSAKVEQGLGIHKITLNYHRPNMNNRKIFGDLIPFNEIWRTGANQATVVDFQGDVQIDGKVVKGGSYALFTIPNPDSWTVILSSNTEQWGSYTYNPDEDVVRFEVKPEKTLKTVETLTISFEEVTPTSAQMQIAWEDTQISFAIVADQQKEIVASIEQAMQSDKKPYLAAAQYYYNNNLDIKRASEWVQKAVETTPELPWVYFWKARIFAKAGNKQEALQAATQGIEVAKKADNDEYIRLNTQMVEELK</sequence>
<dbReference type="Gene3D" id="1.25.40.1040">
    <property type="match status" value="1"/>
</dbReference>
<dbReference type="InterPro" id="IPR011990">
    <property type="entry name" value="TPR-like_helical_dom_sf"/>
</dbReference>
<gene>
    <name evidence="2" type="ORF">H9853_08910</name>
</gene>
<reference evidence="2" key="1">
    <citation type="journal article" date="2021" name="PeerJ">
        <title>Extensive microbial diversity within the chicken gut microbiome revealed by metagenomics and culture.</title>
        <authorList>
            <person name="Gilroy R."/>
            <person name="Ravi A."/>
            <person name="Getino M."/>
            <person name="Pursley I."/>
            <person name="Horton D.L."/>
            <person name="Alikhan N.F."/>
            <person name="Baker D."/>
            <person name="Gharbi K."/>
            <person name="Hall N."/>
            <person name="Watson M."/>
            <person name="Adriaenssens E.M."/>
            <person name="Foster-Nyarko E."/>
            <person name="Jarju S."/>
            <person name="Secka A."/>
            <person name="Antonio M."/>
            <person name="Oren A."/>
            <person name="Chaudhuri R.R."/>
            <person name="La Ragione R."/>
            <person name="Hildebrand F."/>
            <person name="Pallen M.J."/>
        </authorList>
    </citation>
    <scope>NUCLEOTIDE SEQUENCE</scope>
    <source>
        <strain evidence="2">1719</strain>
    </source>
</reference>
<evidence type="ECO:0000313" key="2">
    <source>
        <dbReference type="EMBL" id="HIX55134.1"/>
    </source>
</evidence>